<feature type="transmembrane region" description="Helical" evidence="1">
    <location>
        <begin position="270"/>
        <end position="290"/>
    </location>
</feature>
<dbReference type="InterPro" id="IPR018677">
    <property type="entry name" value="DUF2157"/>
</dbReference>
<organism evidence="3 4">
    <name type="scientific">Alkalicoccus halolimnae</name>
    <dbReference type="NCBI Taxonomy" id="1667239"/>
    <lineage>
        <taxon>Bacteria</taxon>
        <taxon>Bacillati</taxon>
        <taxon>Bacillota</taxon>
        <taxon>Bacilli</taxon>
        <taxon>Bacillales</taxon>
        <taxon>Bacillaceae</taxon>
        <taxon>Alkalicoccus</taxon>
    </lineage>
</organism>
<dbReference type="Pfam" id="PF09925">
    <property type="entry name" value="DUF2157"/>
    <property type="match status" value="1"/>
</dbReference>
<evidence type="ECO:0000313" key="4">
    <source>
        <dbReference type="Proteomes" id="UP000321816"/>
    </source>
</evidence>
<dbReference type="Proteomes" id="UP000321816">
    <property type="component" value="Chromosome"/>
</dbReference>
<feature type="transmembrane region" description="Helical" evidence="1">
    <location>
        <begin position="98"/>
        <end position="120"/>
    </location>
</feature>
<reference evidence="3 4" key="1">
    <citation type="submission" date="2024-01" db="EMBL/GenBank/DDBJ databases">
        <title>Complete Genome Sequence of Alkalicoccus halolimnae BZ-SZ-XJ29T, a Moderately Halophilic Bacterium Isolated from a Salt Lake.</title>
        <authorList>
            <person name="Zhao B."/>
        </authorList>
    </citation>
    <scope>NUCLEOTIDE SEQUENCE [LARGE SCALE GENOMIC DNA]</scope>
    <source>
        <strain evidence="3 4">BZ-SZ-XJ29</strain>
    </source>
</reference>
<dbReference type="OrthoDB" id="5351773at2"/>
<evidence type="ECO:0000313" key="3">
    <source>
        <dbReference type="EMBL" id="WWD81047.1"/>
    </source>
</evidence>
<evidence type="ECO:0000259" key="2">
    <source>
        <dbReference type="Pfam" id="PF09925"/>
    </source>
</evidence>
<sequence>MNIEQKLDQWRNEGLLDQAAVDRINDYENRRPEERKKNKVPLLLLIGLIFLSLAVFSFIAANWQAVPDLLKTGFIVTLMWIFYILAYFAERKQFGWPVFFRVIGLAMFMASIIVTAQAFHFPASNSILPWAMFIAAAFHVFYWKNTIFSIISFFFGIIILTSSIPVMSWMEWILFVAAVLLLFFTSRQKEMTVFSWLLLFAAGPALWAVAAYNSPFWPIWTLFALVLLLLFIPSGKIRLLSPFYMAAGGGLLVIYLAVRGETDLSLVNLNWAEALALAAAGAAVAALAFYKFRQLMWIGLLGGIGLMLFDDTALLLAVTAELSALAYLFTAQRQNKTLGLGFVYFILVQFVIYVIYAWDRLDMSLFFLIGALLLFALSGAAWWFNRKKEGAAA</sequence>
<protein>
    <submittedName>
        <fullName evidence="3">DUF2157 domain-containing protein</fullName>
    </submittedName>
</protein>
<keyword evidence="1" id="KW-0812">Transmembrane</keyword>
<accession>A0A5C7FFX0</accession>
<dbReference type="RefSeq" id="WP_147804093.1">
    <property type="nucleotide sequence ID" value="NZ_CP144914.1"/>
</dbReference>
<feature type="transmembrane region" description="Helical" evidence="1">
    <location>
        <begin position="216"/>
        <end position="232"/>
    </location>
</feature>
<feature type="transmembrane region" description="Helical" evidence="1">
    <location>
        <begin position="297"/>
        <end position="318"/>
    </location>
</feature>
<dbReference type="EMBL" id="CP144914">
    <property type="protein sequence ID" value="WWD81047.1"/>
    <property type="molecule type" value="Genomic_DNA"/>
</dbReference>
<feature type="transmembrane region" description="Helical" evidence="1">
    <location>
        <begin position="169"/>
        <end position="186"/>
    </location>
</feature>
<feature type="transmembrane region" description="Helical" evidence="1">
    <location>
        <begin position="40"/>
        <end position="63"/>
    </location>
</feature>
<feature type="transmembrane region" description="Helical" evidence="1">
    <location>
        <begin position="147"/>
        <end position="163"/>
    </location>
</feature>
<keyword evidence="1" id="KW-0472">Membrane</keyword>
<feature type="transmembrane region" description="Helical" evidence="1">
    <location>
        <begin position="69"/>
        <end position="89"/>
    </location>
</feature>
<keyword evidence="1" id="KW-1133">Transmembrane helix</keyword>
<feature type="transmembrane region" description="Helical" evidence="1">
    <location>
        <begin position="365"/>
        <end position="384"/>
    </location>
</feature>
<gene>
    <name evidence="3" type="ORF">FTX54_005650</name>
</gene>
<keyword evidence="4" id="KW-1185">Reference proteome</keyword>
<feature type="domain" description="DUF2157" evidence="2">
    <location>
        <begin position="8"/>
        <end position="143"/>
    </location>
</feature>
<dbReference type="AlphaFoldDB" id="A0A5C7FFX0"/>
<feature type="transmembrane region" description="Helical" evidence="1">
    <location>
        <begin position="126"/>
        <end position="142"/>
    </location>
</feature>
<proteinExistence type="predicted"/>
<feature type="transmembrane region" description="Helical" evidence="1">
    <location>
        <begin position="193"/>
        <end position="210"/>
    </location>
</feature>
<evidence type="ECO:0000256" key="1">
    <source>
        <dbReference type="SAM" id="Phobius"/>
    </source>
</evidence>
<dbReference type="KEGG" id="ahal:FTX54_005650"/>
<name>A0A5C7FFX0_9BACI</name>
<feature type="transmembrane region" description="Helical" evidence="1">
    <location>
        <begin position="239"/>
        <end position="258"/>
    </location>
</feature>
<feature type="transmembrane region" description="Helical" evidence="1">
    <location>
        <begin position="338"/>
        <end position="358"/>
    </location>
</feature>